<feature type="transmembrane region" description="Helical" evidence="1">
    <location>
        <begin position="66"/>
        <end position="90"/>
    </location>
</feature>
<evidence type="ECO:0000313" key="3">
    <source>
        <dbReference type="Proteomes" id="UP001165492"/>
    </source>
</evidence>
<evidence type="ECO:0000313" key="2">
    <source>
        <dbReference type="EMBL" id="MCC5468093.1"/>
    </source>
</evidence>
<comment type="caution">
    <text evidence="2">The sequence shown here is derived from an EMBL/GenBank/DDBJ whole genome shotgun (WGS) entry which is preliminary data.</text>
</comment>
<keyword evidence="1" id="KW-1133">Transmembrane helix</keyword>
<dbReference type="Proteomes" id="UP001165492">
    <property type="component" value="Unassembled WGS sequence"/>
</dbReference>
<dbReference type="EMBL" id="JAJHJB010000048">
    <property type="protein sequence ID" value="MCC5468093.1"/>
    <property type="molecule type" value="Genomic_DNA"/>
</dbReference>
<organism evidence="2 3">
    <name type="scientific">Pelosinus baikalensis</name>
    <dbReference type="NCBI Taxonomy" id="2892015"/>
    <lineage>
        <taxon>Bacteria</taxon>
        <taxon>Bacillati</taxon>
        <taxon>Bacillota</taxon>
        <taxon>Negativicutes</taxon>
        <taxon>Selenomonadales</taxon>
        <taxon>Sporomusaceae</taxon>
        <taxon>Pelosinus</taxon>
    </lineage>
</organism>
<evidence type="ECO:0000256" key="1">
    <source>
        <dbReference type="SAM" id="Phobius"/>
    </source>
</evidence>
<sequence>MSTSKESSKGKYLQIIKLGKLYLYLLILGRLVYLIQRVSLPTDIPMDSPIIDVGKFMLQSVIGNEVVKSVCILVLLLYTMFVAIESFVVLRQWFVSYYTKYKKKNMLKKE</sequence>
<gene>
    <name evidence="2" type="ORF">LMF89_22410</name>
</gene>
<protein>
    <submittedName>
        <fullName evidence="2">Uncharacterized protein</fullName>
    </submittedName>
</protein>
<feature type="transmembrane region" description="Helical" evidence="1">
    <location>
        <begin position="21"/>
        <end position="39"/>
    </location>
</feature>
<accession>A0ABS8HY47</accession>
<dbReference type="RefSeq" id="WP_229536993.1">
    <property type="nucleotide sequence ID" value="NZ_JAJHJB010000048.1"/>
</dbReference>
<proteinExistence type="predicted"/>
<keyword evidence="3" id="KW-1185">Reference proteome</keyword>
<keyword evidence="1" id="KW-0812">Transmembrane</keyword>
<keyword evidence="1" id="KW-0472">Membrane</keyword>
<reference evidence="2" key="1">
    <citation type="submission" date="2021-11" db="EMBL/GenBank/DDBJ databases">
        <title>Description of a new species Pelosinus isolated from the bottom sediments of Lake Baikal.</title>
        <authorList>
            <person name="Zakharyuk A."/>
        </authorList>
    </citation>
    <scope>NUCLEOTIDE SEQUENCE</scope>
    <source>
        <strain evidence="2">Bkl1</strain>
    </source>
</reference>
<name>A0ABS8HY47_9FIRM</name>